<dbReference type="Proteomes" id="UP000033607">
    <property type="component" value="Unassembled WGS sequence"/>
</dbReference>
<organism evidence="1 2">
    <name type="scientific">Limnoraphis robusta CS-951</name>
    <dbReference type="NCBI Taxonomy" id="1637645"/>
    <lineage>
        <taxon>Bacteria</taxon>
        <taxon>Bacillati</taxon>
        <taxon>Cyanobacteriota</taxon>
        <taxon>Cyanophyceae</taxon>
        <taxon>Oscillatoriophycideae</taxon>
        <taxon>Oscillatoriales</taxon>
        <taxon>Sirenicapillariaceae</taxon>
        <taxon>Limnoraphis</taxon>
    </lineage>
</organism>
<dbReference type="EMBL" id="LATL02000298">
    <property type="protein sequence ID" value="KKD38543.1"/>
    <property type="molecule type" value="Genomic_DNA"/>
</dbReference>
<evidence type="ECO:0000313" key="2">
    <source>
        <dbReference type="Proteomes" id="UP000033607"/>
    </source>
</evidence>
<sequence length="84" mass="8963">MAQTEPLHGTELIDCAKASANLGVKEAAKNCGYAEDINTFESQLKQACQQIGVNIDNLSDLVTPQNQMKQGQGIEIAPDSKSSL</sequence>
<dbReference type="AlphaFoldDB" id="A0A0F5YIH5"/>
<dbReference type="OrthoDB" id="466434at2"/>
<protein>
    <submittedName>
        <fullName evidence="1">Uncharacterized protein</fullName>
    </submittedName>
</protein>
<gene>
    <name evidence="1" type="ORF">WN50_08185</name>
</gene>
<name>A0A0F5YIH5_9CYAN</name>
<accession>A0A0F5YIH5</accession>
<comment type="caution">
    <text evidence="1">The sequence shown here is derived from an EMBL/GenBank/DDBJ whole genome shotgun (WGS) entry which is preliminary data.</text>
</comment>
<proteinExistence type="predicted"/>
<reference evidence="1 2" key="1">
    <citation type="submission" date="2015-06" db="EMBL/GenBank/DDBJ databases">
        <title>Draft genome assembly of filamentous brackish cyanobacterium Limnoraphis robusta strain CS-951.</title>
        <authorList>
            <person name="Willis A."/>
            <person name="Parks M."/>
            <person name="Burford M.A."/>
        </authorList>
    </citation>
    <scope>NUCLEOTIDE SEQUENCE [LARGE SCALE GENOMIC DNA]</scope>
    <source>
        <strain evidence="1 2">CS-951</strain>
    </source>
</reference>
<dbReference type="RefSeq" id="WP_046278041.1">
    <property type="nucleotide sequence ID" value="NZ_LATL02000298.1"/>
</dbReference>
<evidence type="ECO:0000313" key="1">
    <source>
        <dbReference type="EMBL" id="KKD38543.1"/>
    </source>
</evidence>